<organism evidence="1 2">
    <name type="scientific">Chaetomium tenue</name>
    <dbReference type="NCBI Taxonomy" id="1854479"/>
    <lineage>
        <taxon>Eukaryota</taxon>
        <taxon>Fungi</taxon>
        <taxon>Dikarya</taxon>
        <taxon>Ascomycota</taxon>
        <taxon>Pezizomycotina</taxon>
        <taxon>Sordariomycetes</taxon>
        <taxon>Sordariomycetidae</taxon>
        <taxon>Sordariales</taxon>
        <taxon>Chaetomiaceae</taxon>
        <taxon>Chaetomium</taxon>
    </lineage>
</organism>
<dbReference type="Proteomes" id="UP000724584">
    <property type="component" value="Unassembled WGS sequence"/>
</dbReference>
<proteinExistence type="predicted"/>
<dbReference type="EMBL" id="JAGIZQ010000008">
    <property type="protein sequence ID" value="KAH6613390.1"/>
    <property type="molecule type" value="Genomic_DNA"/>
</dbReference>
<keyword evidence="2" id="KW-1185">Reference proteome</keyword>
<evidence type="ECO:0000313" key="1">
    <source>
        <dbReference type="EMBL" id="KAH6613390.1"/>
    </source>
</evidence>
<accession>A0ACB7NYX5</accession>
<evidence type="ECO:0000313" key="2">
    <source>
        <dbReference type="Proteomes" id="UP000724584"/>
    </source>
</evidence>
<gene>
    <name evidence="1" type="ORF">F5144DRAFT_661501</name>
</gene>
<protein>
    <submittedName>
        <fullName evidence="1">Uncharacterized protein</fullName>
    </submittedName>
</protein>
<reference evidence="1 2" key="1">
    <citation type="journal article" date="2021" name="Nat. Commun.">
        <title>Genetic determinants of endophytism in the Arabidopsis root mycobiome.</title>
        <authorList>
            <person name="Mesny F."/>
            <person name="Miyauchi S."/>
            <person name="Thiergart T."/>
            <person name="Pickel B."/>
            <person name="Atanasova L."/>
            <person name="Karlsson M."/>
            <person name="Huettel B."/>
            <person name="Barry K.W."/>
            <person name="Haridas S."/>
            <person name="Chen C."/>
            <person name="Bauer D."/>
            <person name="Andreopoulos W."/>
            <person name="Pangilinan J."/>
            <person name="LaButti K."/>
            <person name="Riley R."/>
            <person name="Lipzen A."/>
            <person name="Clum A."/>
            <person name="Drula E."/>
            <person name="Henrissat B."/>
            <person name="Kohler A."/>
            <person name="Grigoriev I.V."/>
            <person name="Martin F.M."/>
            <person name="Hacquard S."/>
        </authorList>
    </citation>
    <scope>NUCLEOTIDE SEQUENCE [LARGE SCALE GENOMIC DNA]</scope>
    <source>
        <strain evidence="1 2">MPI-SDFR-AT-0079</strain>
    </source>
</reference>
<sequence length="530" mass="58783">MEPAHILIVGVDIGVSASGISCCLLDPGATSNPQEPKLIRLRGGTNEEPPLDLEPTELGIGEAGYTYGRGITDDEDKFTLMKLSMLSPVELCDQHHPQGHEVIRLPLDKIARHPEIDAMAEYIKCLWDDGSSRVEDYLSDNQLQSHQVEARFIFGIPAVWKQDATNKMREAIKKSDILAFGCRLPAALDFVAEPVAAALAALPEVVRGERLKVNDKVLILDCGGGTVDSVAYKLKSLSPNHVEPEECVAPEWRFLGSIFMKSAFVTLAKQNVKAQMGDNPWLLDHAALDSNIDREWEILEKRIDSFWTEDPLLPTVEKIATFAEKQVQAAHQVARIVVVGGFGRNVLVQAELRRRFGNKVVFTYDEGEIAVKKGTCLRGIQLVQDENKQRLEIQPAQDGVKKAPSSFGYRLDESSPKIKWFMSKGDLISGSKRKPTLFPFPPIEAFTREPAPTLVIYRTSIPMGGLVDYPASDGKVKESRIIKCKNQELLRDGLPRELAVYIYGVSNIHFDAHLGGQPCPDDHFTISLPK</sequence>
<comment type="caution">
    <text evidence="1">The sequence shown here is derived from an EMBL/GenBank/DDBJ whole genome shotgun (WGS) entry which is preliminary data.</text>
</comment>
<name>A0ACB7NYX5_9PEZI</name>